<organism evidence="3">
    <name type="scientific">Brugia pahangi</name>
    <name type="common">Filarial nematode worm</name>
    <dbReference type="NCBI Taxonomy" id="6280"/>
    <lineage>
        <taxon>Eukaryota</taxon>
        <taxon>Metazoa</taxon>
        <taxon>Ecdysozoa</taxon>
        <taxon>Nematoda</taxon>
        <taxon>Chromadorea</taxon>
        <taxon>Rhabditida</taxon>
        <taxon>Spirurina</taxon>
        <taxon>Spiruromorpha</taxon>
        <taxon>Filarioidea</taxon>
        <taxon>Onchocercidae</taxon>
        <taxon>Brugia</taxon>
    </lineage>
</organism>
<dbReference type="STRING" id="6280.A0A0N4TJL2"/>
<proteinExistence type="predicted"/>
<reference evidence="3" key="1">
    <citation type="submission" date="2017-02" db="UniProtKB">
        <authorList>
            <consortium name="WormBaseParasite"/>
        </authorList>
    </citation>
    <scope>IDENTIFICATION</scope>
</reference>
<gene>
    <name evidence="1" type="ORF">BPAG_LOCUS8453</name>
</gene>
<dbReference type="AlphaFoldDB" id="A0A0N4TJL2"/>
<evidence type="ECO:0000313" key="1">
    <source>
        <dbReference type="EMBL" id="VDN89639.1"/>
    </source>
</evidence>
<keyword evidence="2" id="KW-1185">Reference proteome</keyword>
<evidence type="ECO:0000313" key="3">
    <source>
        <dbReference type="WBParaSite" id="BPAG_0000849101-mRNA-1"/>
    </source>
</evidence>
<reference evidence="1 2" key="2">
    <citation type="submission" date="2018-11" db="EMBL/GenBank/DDBJ databases">
        <authorList>
            <consortium name="Pathogen Informatics"/>
        </authorList>
    </citation>
    <scope>NUCLEOTIDE SEQUENCE [LARGE SCALE GENOMIC DNA]</scope>
</reference>
<evidence type="ECO:0000313" key="2">
    <source>
        <dbReference type="Proteomes" id="UP000278627"/>
    </source>
</evidence>
<sequence>MVLSGLVHFLRRRVRPPGPESEHCLLGSEPTCCSTARLSSPQRQHIDALLVSFMLNRRDHLPTVIVTIFLLLCLGPS</sequence>
<dbReference type="Proteomes" id="UP000278627">
    <property type="component" value="Unassembled WGS sequence"/>
</dbReference>
<accession>A0A0N4TJL2</accession>
<protein>
    <submittedName>
        <fullName evidence="1 3">Uncharacterized protein</fullName>
    </submittedName>
</protein>
<dbReference type="WBParaSite" id="BPAG_0000849101-mRNA-1">
    <property type="protein sequence ID" value="BPAG_0000849101-mRNA-1"/>
    <property type="gene ID" value="BPAG_0000849101"/>
</dbReference>
<dbReference type="EMBL" id="UZAD01013135">
    <property type="protein sequence ID" value="VDN89639.1"/>
    <property type="molecule type" value="Genomic_DNA"/>
</dbReference>
<name>A0A0N4TJL2_BRUPA</name>